<sequence>MLSLDLIIYWFWIEHNPFLAAVDYRGNWVGESLDLHEICPIPLLFPFPPTSNDEGASRS</sequence>
<accession>A0A2C9U049</accession>
<organism evidence="1">
    <name type="scientific">Manihot esculenta</name>
    <name type="common">Cassava</name>
    <name type="synonym">Jatropha manihot</name>
    <dbReference type="NCBI Taxonomy" id="3983"/>
    <lineage>
        <taxon>Eukaryota</taxon>
        <taxon>Viridiplantae</taxon>
        <taxon>Streptophyta</taxon>
        <taxon>Embryophyta</taxon>
        <taxon>Tracheophyta</taxon>
        <taxon>Spermatophyta</taxon>
        <taxon>Magnoliopsida</taxon>
        <taxon>eudicotyledons</taxon>
        <taxon>Gunneridae</taxon>
        <taxon>Pentapetalae</taxon>
        <taxon>rosids</taxon>
        <taxon>fabids</taxon>
        <taxon>Malpighiales</taxon>
        <taxon>Euphorbiaceae</taxon>
        <taxon>Crotonoideae</taxon>
        <taxon>Manihoteae</taxon>
        <taxon>Manihot</taxon>
    </lineage>
</organism>
<dbReference type="AlphaFoldDB" id="A0A2C9U049"/>
<proteinExistence type="predicted"/>
<protein>
    <submittedName>
        <fullName evidence="1">Uncharacterized protein</fullName>
    </submittedName>
</protein>
<evidence type="ECO:0000313" key="1">
    <source>
        <dbReference type="EMBL" id="OAY22820.1"/>
    </source>
</evidence>
<reference evidence="1" key="1">
    <citation type="submission" date="2016-02" db="EMBL/GenBank/DDBJ databases">
        <title>WGS assembly of Manihot esculenta.</title>
        <authorList>
            <person name="Bredeson J.V."/>
            <person name="Prochnik S.E."/>
            <person name="Lyons J.B."/>
            <person name="Schmutz J."/>
            <person name="Grimwood J."/>
            <person name="Vrebalov J."/>
            <person name="Bart R.S."/>
            <person name="Amuge T."/>
            <person name="Ferguson M.E."/>
            <person name="Green R."/>
            <person name="Putnam N."/>
            <person name="Stites J."/>
            <person name="Rounsley S."/>
            <person name="Rokhsar D.S."/>
        </authorList>
    </citation>
    <scope>NUCLEOTIDE SEQUENCE [LARGE SCALE GENOMIC DNA]</scope>
    <source>
        <tissue evidence="1">Leaf</tissue>
    </source>
</reference>
<dbReference type="EMBL" id="CM004404">
    <property type="protein sequence ID" value="OAY22820.1"/>
    <property type="molecule type" value="Genomic_DNA"/>
</dbReference>
<name>A0A2C9U049_MANES</name>
<gene>
    <name evidence="1" type="ORF">MANES_18G028600</name>
</gene>